<dbReference type="InterPro" id="IPR050553">
    <property type="entry name" value="Thioredoxin_ResA/DsbE_sf"/>
</dbReference>
<feature type="chain" id="PRO_5028866421" evidence="1">
    <location>
        <begin position="21"/>
        <end position="394"/>
    </location>
</feature>
<dbReference type="KEGG" id="chyd:H4K34_06395"/>
<dbReference type="InterPro" id="IPR036249">
    <property type="entry name" value="Thioredoxin-like_sf"/>
</dbReference>
<accession>A0A7H0VIB8</accession>
<name>A0A7H0VIB8_9FLAO</name>
<keyword evidence="1" id="KW-0732">Signal</keyword>
<gene>
    <name evidence="3" type="ORF">H4K34_06395</name>
</gene>
<dbReference type="InterPro" id="IPR000866">
    <property type="entry name" value="AhpC/TSA"/>
</dbReference>
<keyword evidence="4" id="KW-1185">Reference proteome</keyword>
<dbReference type="AlphaFoldDB" id="A0A7H0VIB8"/>
<dbReference type="SUPFAM" id="SSF52833">
    <property type="entry name" value="Thioredoxin-like"/>
    <property type="match status" value="1"/>
</dbReference>
<dbReference type="RefSeq" id="WP_210759994.1">
    <property type="nucleotide sequence ID" value="NZ_CP060139.1"/>
</dbReference>
<reference evidence="3 4" key="1">
    <citation type="submission" date="2020-08" db="EMBL/GenBank/DDBJ databases">
        <title>Croceimicrobium hydrocarbonivorans gen. nov., sp. nov., a novel marine bacterium isolated from a bacterial consortium that degrades polyethylene terephthalate.</title>
        <authorList>
            <person name="Liu R."/>
        </authorList>
    </citation>
    <scope>NUCLEOTIDE SEQUENCE [LARGE SCALE GENOMIC DNA]</scope>
    <source>
        <strain evidence="3 4">A20-9</strain>
    </source>
</reference>
<organism evidence="3 4">
    <name type="scientific">Croceimicrobium hydrocarbonivorans</name>
    <dbReference type="NCBI Taxonomy" id="2761580"/>
    <lineage>
        <taxon>Bacteria</taxon>
        <taxon>Pseudomonadati</taxon>
        <taxon>Bacteroidota</taxon>
        <taxon>Flavobacteriia</taxon>
        <taxon>Flavobacteriales</taxon>
        <taxon>Owenweeksiaceae</taxon>
        <taxon>Croceimicrobium</taxon>
    </lineage>
</organism>
<dbReference type="Gene3D" id="3.40.30.10">
    <property type="entry name" value="Glutaredoxin"/>
    <property type="match status" value="1"/>
</dbReference>
<proteinExistence type="predicted"/>
<dbReference type="CDD" id="cd02966">
    <property type="entry name" value="TlpA_like_family"/>
    <property type="match status" value="1"/>
</dbReference>
<evidence type="ECO:0000313" key="4">
    <source>
        <dbReference type="Proteomes" id="UP000516305"/>
    </source>
</evidence>
<dbReference type="InterPro" id="IPR013766">
    <property type="entry name" value="Thioredoxin_domain"/>
</dbReference>
<feature type="signal peptide" evidence="1">
    <location>
        <begin position="1"/>
        <end position="20"/>
    </location>
</feature>
<evidence type="ECO:0000256" key="1">
    <source>
        <dbReference type="SAM" id="SignalP"/>
    </source>
</evidence>
<dbReference type="EMBL" id="CP060139">
    <property type="protein sequence ID" value="QNR25466.1"/>
    <property type="molecule type" value="Genomic_DNA"/>
</dbReference>
<dbReference type="GO" id="GO:0016491">
    <property type="term" value="F:oxidoreductase activity"/>
    <property type="evidence" value="ECO:0007669"/>
    <property type="project" value="InterPro"/>
</dbReference>
<dbReference type="Proteomes" id="UP000516305">
    <property type="component" value="Chromosome"/>
</dbReference>
<dbReference type="PANTHER" id="PTHR42852:SF13">
    <property type="entry name" value="PROTEIN DIPZ"/>
    <property type="match status" value="1"/>
</dbReference>
<feature type="domain" description="Thioredoxin" evidence="2">
    <location>
        <begin position="23"/>
        <end position="161"/>
    </location>
</feature>
<dbReference type="GO" id="GO:0016209">
    <property type="term" value="F:antioxidant activity"/>
    <property type="evidence" value="ECO:0007669"/>
    <property type="project" value="InterPro"/>
</dbReference>
<dbReference type="PROSITE" id="PS51352">
    <property type="entry name" value="THIOREDOXIN_2"/>
    <property type="match status" value="1"/>
</dbReference>
<sequence>MKIPLFLTVLSLFCFSLVQGQALRVGDTVPNYVFQEVINGDQKPISLSSQNNKPLLIDFWATWCAPCIPALHKMEEWQIEFEGQIDFISVSADSQENLSRFLQNSPLSIPVVWDTSHREIFPYRYVPHTVLIDSQGLILYMGSPKKLNSAILQKLIDGEDLQLPEEEKAAKSDYHLLETYQEEAFQYRLSSEQKGWSFKNEIQRDEDGKPRALDFRNVSLYRLLADVYQLSSVARIYSEEEVAAHRKYCFSLEQDSQYPVEIMEHAQAILNSHLEYEASWQAVVLDSVCVLEVLDSTKLPSISKEEERYFEYRGPYYLGKKVSTYDLIKYLENEVQLPVKDKAMLGYAFDMELNWTYGDGKSLNRELAKYGLLIKWSEQPEAVDLLLLKSKSGN</sequence>
<dbReference type="Pfam" id="PF00578">
    <property type="entry name" value="AhpC-TSA"/>
    <property type="match status" value="1"/>
</dbReference>
<protein>
    <submittedName>
        <fullName evidence="3">TlpA family protein disulfide reductase</fullName>
    </submittedName>
</protein>
<evidence type="ECO:0000313" key="3">
    <source>
        <dbReference type="EMBL" id="QNR25466.1"/>
    </source>
</evidence>
<evidence type="ECO:0000259" key="2">
    <source>
        <dbReference type="PROSITE" id="PS51352"/>
    </source>
</evidence>
<dbReference type="PANTHER" id="PTHR42852">
    <property type="entry name" value="THIOL:DISULFIDE INTERCHANGE PROTEIN DSBE"/>
    <property type="match status" value="1"/>
</dbReference>